<proteinExistence type="predicted"/>
<name>A0ABW2AUX2_9MICO</name>
<accession>A0ABW2AUX2</accession>
<evidence type="ECO:0000313" key="3">
    <source>
        <dbReference type="Proteomes" id="UP001596356"/>
    </source>
</evidence>
<organism evidence="2 3">
    <name type="scientific">Branchiibius cervicis</name>
    <dbReference type="NCBI Taxonomy" id="908252"/>
    <lineage>
        <taxon>Bacteria</taxon>
        <taxon>Bacillati</taxon>
        <taxon>Actinomycetota</taxon>
        <taxon>Actinomycetes</taxon>
        <taxon>Micrococcales</taxon>
        <taxon>Dermacoccaceae</taxon>
        <taxon>Branchiibius</taxon>
    </lineage>
</organism>
<evidence type="ECO:0000256" key="1">
    <source>
        <dbReference type="SAM" id="MobiDB-lite"/>
    </source>
</evidence>
<evidence type="ECO:0000313" key="2">
    <source>
        <dbReference type="EMBL" id="MFC6714917.1"/>
    </source>
</evidence>
<dbReference type="RefSeq" id="WP_377823647.1">
    <property type="nucleotide sequence ID" value="NZ_JBHSWJ010000002.1"/>
</dbReference>
<keyword evidence="3" id="KW-1185">Reference proteome</keyword>
<comment type="caution">
    <text evidence="2">The sequence shown here is derived from an EMBL/GenBank/DDBJ whole genome shotgun (WGS) entry which is preliminary data.</text>
</comment>
<protein>
    <submittedName>
        <fullName evidence="2">Uncharacterized protein</fullName>
    </submittedName>
</protein>
<dbReference type="EMBL" id="JBHSWJ010000002">
    <property type="protein sequence ID" value="MFC6714917.1"/>
    <property type="molecule type" value="Genomic_DNA"/>
</dbReference>
<feature type="region of interest" description="Disordered" evidence="1">
    <location>
        <begin position="1"/>
        <end position="24"/>
    </location>
</feature>
<feature type="compositionally biased region" description="Basic residues" evidence="1">
    <location>
        <begin position="1"/>
        <end position="11"/>
    </location>
</feature>
<sequence>MRTRRHTRGTRRLPQGVSAASGEPAASAINFSHTGAAIADGMTVAVSSARQIKVKASSPVHVIVDVTGVIG</sequence>
<gene>
    <name evidence="2" type="ORF">ACFQBT_14295</name>
</gene>
<dbReference type="Proteomes" id="UP001596356">
    <property type="component" value="Unassembled WGS sequence"/>
</dbReference>
<reference evidence="3" key="1">
    <citation type="journal article" date="2019" name="Int. J. Syst. Evol. Microbiol.">
        <title>The Global Catalogue of Microorganisms (GCM) 10K type strain sequencing project: providing services to taxonomists for standard genome sequencing and annotation.</title>
        <authorList>
            <consortium name="The Broad Institute Genomics Platform"/>
            <consortium name="The Broad Institute Genome Sequencing Center for Infectious Disease"/>
            <person name="Wu L."/>
            <person name="Ma J."/>
        </authorList>
    </citation>
    <scope>NUCLEOTIDE SEQUENCE [LARGE SCALE GENOMIC DNA]</scope>
    <source>
        <strain evidence="3">NBRC 106593</strain>
    </source>
</reference>